<feature type="region of interest" description="Disordered" evidence="3">
    <location>
        <begin position="349"/>
        <end position="393"/>
    </location>
</feature>
<gene>
    <name evidence="5" type="ORF">Fcan01_23895</name>
</gene>
<dbReference type="Proteomes" id="UP000198287">
    <property type="component" value="Unassembled WGS sequence"/>
</dbReference>
<evidence type="ECO:0000313" key="6">
    <source>
        <dbReference type="Proteomes" id="UP000198287"/>
    </source>
</evidence>
<feature type="domain" description="CCHC-type" evidence="4">
    <location>
        <begin position="867"/>
        <end position="881"/>
    </location>
</feature>
<protein>
    <recommendedName>
        <fullName evidence="4">CCHC-type domain-containing protein</fullName>
    </recommendedName>
</protein>
<reference evidence="5 6" key="1">
    <citation type="submission" date="2015-12" db="EMBL/GenBank/DDBJ databases">
        <title>The genome of Folsomia candida.</title>
        <authorList>
            <person name="Faddeeva A."/>
            <person name="Derks M.F."/>
            <person name="Anvar Y."/>
            <person name="Smit S."/>
            <person name="Van Straalen N."/>
            <person name="Roelofs D."/>
        </authorList>
    </citation>
    <scope>NUCLEOTIDE SEQUENCE [LARGE SCALE GENOMIC DNA]</scope>
    <source>
        <strain evidence="5 6">VU population</strain>
        <tissue evidence="5">Whole body</tissue>
    </source>
</reference>
<dbReference type="OrthoDB" id="10055784at2759"/>
<evidence type="ECO:0000313" key="5">
    <source>
        <dbReference type="EMBL" id="OXA41423.1"/>
    </source>
</evidence>
<comment type="caution">
    <text evidence="5">The sequence shown here is derived from an EMBL/GenBank/DDBJ whole genome shotgun (WGS) entry which is preliminary data.</text>
</comment>
<dbReference type="PANTHER" id="PTHR47331:SF5">
    <property type="entry name" value="RIBONUCLEASE H"/>
    <property type="match status" value="1"/>
</dbReference>
<proteinExistence type="predicted"/>
<evidence type="ECO:0000259" key="4">
    <source>
        <dbReference type="PROSITE" id="PS50158"/>
    </source>
</evidence>
<keyword evidence="1" id="KW-0479">Metal-binding</keyword>
<dbReference type="PROSITE" id="PS50158">
    <property type="entry name" value="ZF_CCHC"/>
    <property type="match status" value="1"/>
</dbReference>
<keyword evidence="2" id="KW-0175">Coiled coil</keyword>
<evidence type="ECO:0000256" key="1">
    <source>
        <dbReference type="PROSITE-ProRule" id="PRU00047"/>
    </source>
</evidence>
<feature type="region of interest" description="Disordered" evidence="3">
    <location>
        <begin position="295"/>
        <end position="317"/>
    </location>
</feature>
<dbReference type="InterPro" id="IPR001878">
    <property type="entry name" value="Znf_CCHC"/>
</dbReference>
<evidence type="ECO:0000256" key="2">
    <source>
        <dbReference type="SAM" id="Coils"/>
    </source>
</evidence>
<feature type="region of interest" description="Disordered" evidence="3">
    <location>
        <begin position="789"/>
        <end position="829"/>
    </location>
</feature>
<keyword evidence="6" id="KW-1185">Reference proteome</keyword>
<dbReference type="EMBL" id="LNIX01000029">
    <property type="protein sequence ID" value="OXA41423.1"/>
    <property type="molecule type" value="Genomic_DNA"/>
</dbReference>
<dbReference type="GO" id="GO:0003676">
    <property type="term" value="F:nucleic acid binding"/>
    <property type="evidence" value="ECO:0007669"/>
    <property type="project" value="InterPro"/>
</dbReference>
<keyword evidence="1" id="KW-0862">Zinc</keyword>
<accession>A0A226D8F6</accession>
<organism evidence="5 6">
    <name type="scientific">Folsomia candida</name>
    <name type="common">Springtail</name>
    <dbReference type="NCBI Taxonomy" id="158441"/>
    <lineage>
        <taxon>Eukaryota</taxon>
        <taxon>Metazoa</taxon>
        <taxon>Ecdysozoa</taxon>
        <taxon>Arthropoda</taxon>
        <taxon>Hexapoda</taxon>
        <taxon>Collembola</taxon>
        <taxon>Entomobryomorpha</taxon>
        <taxon>Isotomoidea</taxon>
        <taxon>Isotomidae</taxon>
        <taxon>Proisotominae</taxon>
        <taxon>Folsomia</taxon>
    </lineage>
</organism>
<dbReference type="PANTHER" id="PTHR47331">
    <property type="entry name" value="PHD-TYPE DOMAIN-CONTAINING PROTEIN"/>
    <property type="match status" value="1"/>
</dbReference>
<feature type="coiled-coil region" evidence="2">
    <location>
        <begin position="416"/>
        <end position="451"/>
    </location>
</feature>
<feature type="compositionally biased region" description="Low complexity" evidence="3">
    <location>
        <begin position="482"/>
        <end position="496"/>
    </location>
</feature>
<dbReference type="GO" id="GO:0008270">
    <property type="term" value="F:zinc ion binding"/>
    <property type="evidence" value="ECO:0007669"/>
    <property type="project" value="UniProtKB-KW"/>
</dbReference>
<evidence type="ECO:0000256" key="3">
    <source>
        <dbReference type="SAM" id="MobiDB-lite"/>
    </source>
</evidence>
<keyword evidence="1" id="KW-0863">Zinc-finger</keyword>
<sequence>MIWWNYGRLCGGTTGNDSQHSPVISGAQFPQFEKYVINSLALIEHKLTAQNQLLLTCLFQRKGSLANPRKVDELVEHLKDTGGKDYNECVANILKKILPDDVASQFCWGGGGGVRKTNGKLPFKDLKLMNAIFNAIKVTTTGNCSEVTEHDFKKKCSSCVFVGVRGRGITSRLPIRPSSSRQCWSKRKSNYFPSSHPSSPWVVCGVQGSTKSATTPWCRLGSLVTRRPGSSIEWEEVQTGCPPAFRRHLGDICLWVCARPEGAPIEGRIVQFTPIWTISNFSPFVGFVGPLDGAGTPTLREDEQGSQATAVPDGGHGQCPINRHGLLVVSLKSSEIQQLVAWIQGNSPKPTAPNCRRGQPGHRQPEKCATPARKGSRLNEGSRTVPHHENQTTCPSGRRFVHLPRRKGFTHVEVEYDNKKAQHDEAIIRRQAAERRELEEEEEEESDLELERVPVDKADLTLQWAADQLQQKIIGATSESGPVVPTSQSPSTHSQPFFTPTDIPPAVTTWSASLAQPMTTPVTTTEPQQNGWDVYCQQQSSRIPLVSGCPTPPPYNPLLWPPHPPPISTYASAVPRPPPVSMPVTATTTIRNPLFATFEMSNPPVITNYGSATHATKPPVSMPHTTSTSSPPNNFQFATYITAMPSVHTSGSASTNPLPRPPNYWSVPDSTLHVSQPYTFPAPPPLNYAVESTSSLLPSVRMDKLDSLIELGVAVNNLTATIMSLKCPTYLYNSILIEELVQKLPNAHQLDWARHFQSSGRDAPTVDLFAEWLHTIMNAACFLCPPKMSKEESSHGRRRTPNDRVLIADEERKRSDEGRGDRRHQDRRPPPKCLCCKAPNHKLFACQTFTRKTVQERWDMVKEKKLCFRCLNAGHETRECRYRGTCGMDGCSKPHHKLLHDPRLQRRPLQQEERGHQQVPPSPPAEVVTTMEEFPYINLMVLPVRLEGPSKSINTFAMLDCGSTLTVIESTIAETLGLEGEARQITVGGFQSDPTLINTKVVALKIKSRDGSFSCDLKNVKAMDKLMLREQSVRKSLLQKWSHLRDIDIATFDCKRPGILIGMDNPKLFLQQDCRVRRGSNGNSPVAIRTPLGWTLMGRTSWSGREQYGYHVHEVDPLHQL</sequence>
<feature type="non-terminal residue" evidence="5">
    <location>
        <position position="1121"/>
    </location>
</feature>
<feature type="region of interest" description="Disordered" evidence="3">
    <location>
        <begin position="479"/>
        <end position="498"/>
    </location>
</feature>
<dbReference type="AlphaFoldDB" id="A0A226D8F6"/>
<name>A0A226D8F6_FOLCA</name>